<keyword evidence="6" id="KW-0472">Membrane</keyword>
<dbReference type="GO" id="GO:0016787">
    <property type="term" value="F:hydrolase activity"/>
    <property type="evidence" value="ECO:0007669"/>
    <property type="project" value="UniProtKB-KW"/>
</dbReference>
<comment type="caution">
    <text evidence="11">The sequence shown here is derived from an EMBL/GenBank/DDBJ whole genome shotgun (WGS) entry which is preliminary data.</text>
</comment>
<evidence type="ECO:0000256" key="5">
    <source>
        <dbReference type="ARBA" id="ARBA00023065"/>
    </source>
</evidence>
<reference evidence="11 12" key="1">
    <citation type="submission" date="2018-08" db="EMBL/GenBank/DDBJ databases">
        <title>A genome reference for cultivated species of the human gut microbiota.</title>
        <authorList>
            <person name="Zou Y."/>
            <person name="Xue W."/>
            <person name="Luo G."/>
        </authorList>
    </citation>
    <scope>NUCLEOTIDE SEQUENCE [LARGE SCALE GENOMIC DNA]</scope>
    <source>
        <strain evidence="11 12">AM42-38</strain>
    </source>
</reference>
<keyword evidence="4 9" id="KW-0813">Transport</keyword>
<keyword evidence="5 9" id="KW-0406">Ion transport</keyword>
<dbReference type="Gene3D" id="2.60.15.10">
    <property type="entry name" value="F0F1 ATP synthase delta/epsilon subunit, N-terminal"/>
    <property type="match status" value="1"/>
</dbReference>
<dbReference type="InterPro" id="IPR036771">
    <property type="entry name" value="ATPsynth_dsu/esu_N"/>
</dbReference>
<dbReference type="Pfam" id="PF02823">
    <property type="entry name" value="ATP-synt_DE_N"/>
    <property type="match status" value="1"/>
</dbReference>
<gene>
    <name evidence="11" type="primary">atpC</name>
    <name evidence="11" type="ORF">DW921_08520</name>
</gene>
<dbReference type="GO" id="GO:0012505">
    <property type="term" value="C:endomembrane system"/>
    <property type="evidence" value="ECO:0007669"/>
    <property type="project" value="UniProtKB-SubCell"/>
</dbReference>
<accession>A0A413SZB7</accession>
<keyword evidence="11" id="KW-0378">Hydrolase</keyword>
<comment type="function">
    <text evidence="1">Produces ATP from ADP in the presence of a proton gradient across the membrane.</text>
</comment>
<evidence type="ECO:0000256" key="7">
    <source>
        <dbReference type="ARBA" id="ARBA00023196"/>
    </source>
</evidence>
<evidence type="ECO:0000256" key="3">
    <source>
        <dbReference type="ARBA" id="ARBA00005712"/>
    </source>
</evidence>
<sequence>MDTKELHLTVVSPERTVYDGKVLSVTLPGEVGSFQILPGHAPLISSLGAGELKYTVGQETQGLQIAGGFVEVRDNSVSACVEL</sequence>
<evidence type="ECO:0000259" key="10">
    <source>
        <dbReference type="Pfam" id="PF02823"/>
    </source>
</evidence>
<dbReference type="RefSeq" id="WP_022276868.1">
    <property type="nucleotide sequence ID" value="NZ_CABJGD010000016.1"/>
</dbReference>
<evidence type="ECO:0000256" key="4">
    <source>
        <dbReference type="ARBA" id="ARBA00022448"/>
    </source>
</evidence>
<feature type="domain" description="ATP synthase F1 complex delta/epsilon subunit N-terminal" evidence="10">
    <location>
        <begin position="6"/>
        <end position="81"/>
    </location>
</feature>
<comment type="subcellular location">
    <subcellularLocation>
        <location evidence="2">Endomembrane system</location>
        <topology evidence="2">Peripheral membrane protein</topology>
    </subcellularLocation>
</comment>
<evidence type="ECO:0000256" key="8">
    <source>
        <dbReference type="ARBA" id="ARBA00023310"/>
    </source>
</evidence>
<evidence type="ECO:0000256" key="2">
    <source>
        <dbReference type="ARBA" id="ARBA00004184"/>
    </source>
</evidence>
<dbReference type="CDD" id="cd12152">
    <property type="entry name" value="F1-ATPase_delta"/>
    <property type="match status" value="1"/>
</dbReference>
<dbReference type="EC" id="3.6.3.14" evidence="11"/>
<evidence type="ECO:0000256" key="1">
    <source>
        <dbReference type="ARBA" id="ARBA00003543"/>
    </source>
</evidence>
<evidence type="ECO:0000313" key="12">
    <source>
        <dbReference type="Proteomes" id="UP000283855"/>
    </source>
</evidence>
<dbReference type="PANTHER" id="PTHR13822:SF10">
    <property type="entry name" value="ATP SYNTHASE EPSILON CHAIN, CHLOROPLASTIC"/>
    <property type="match status" value="1"/>
</dbReference>
<comment type="subunit">
    <text evidence="9">F-type ATPases have 2 components, CF(1) - the catalytic core - and CF(0) - the membrane proton channel. CF(1) has five subunits: alpha(3), beta(3), gamma(1), delta(1), epsilon(1). CF(0) has three main subunits: a, b and c.</text>
</comment>
<dbReference type="GO" id="GO:0045259">
    <property type="term" value="C:proton-transporting ATP synthase complex"/>
    <property type="evidence" value="ECO:0007669"/>
    <property type="project" value="UniProtKB-KW"/>
</dbReference>
<dbReference type="PANTHER" id="PTHR13822">
    <property type="entry name" value="ATP SYNTHASE DELTA/EPSILON CHAIN"/>
    <property type="match status" value="1"/>
</dbReference>
<dbReference type="InterPro" id="IPR001469">
    <property type="entry name" value="ATP_synth_F1_dsu/esu"/>
</dbReference>
<keyword evidence="8 9" id="KW-0066">ATP synthesis</keyword>
<dbReference type="NCBIfam" id="TIGR01216">
    <property type="entry name" value="ATP_synt_epsi"/>
    <property type="match status" value="1"/>
</dbReference>
<dbReference type="AlphaFoldDB" id="A0A413SZB7"/>
<dbReference type="SUPFAM" id="SSF51344">
    <property type="entry name" value="Epsilon subunit of F1F0-ATP synthase N-terminal domain"/>
    <property type="match status" value="1"/>
</dbReference>
<dbReference type="GO" id="GO:0046933">
    <property type="term" value="F:proton-transporting ATP synthase activity, rotational mechanism"/>
    <property type="evidence" value="ECO:0007669"/>
    <property type="project" value="InterPro"/>
</dbReference>
<dbReference type="InterPro" id="IPR020546">
    <property type="entry name" value="ATP_synth_F1_dsu/esu_N"/>
</dbReference>
<evidence type="ECO:0000313" key="11">
    <source>
        <dbReference type="EMBL" id="RHA75353.1"/>
    </source>
</evidence>
<protein>
    <submittedName>
        <fullName evidence="11">ATP synthase F1 subunit epsilon</fullName>
        <ecNumber evidence="11">3.6.3.14</ecNumber>
    </submittedName>
</protein>
<evidence type="ECO:0000256" key="9">
    <source>
        <dbReference type="RuleBase" id="RU003656"/>
    </source>
</evidence>
<keyword evidence="7 9" id="KW-0139">CF(1)</keyword>
<dbReference type="Proteomes" id="UP000283855">
    <property type="component" value="Unassembled WGS sequence"/>
</dbReference>
<proteinExistence type="inferred from homology"/>
<organism evidence="11 12">
    <name type="scientific">Phocaeicola coprophilus</name>
    <dbReference type="NCBI Taxonomy" id="387090"/>
    <lineage>
        <taxon>Bacteria</taxon>
        <taxon>Pseudomonadati</taxon>
        <taxon>Bacteroidota</taxon>
        <taxon>Bacteroidia</taxon>
        <taxon>Bacteroidales</taxon>
        <taxon>Bacteroidaceae</taxon>
        <taxon>Phocaeicola</taxon>
    </lineage>
</organism>
<name>A0A413SZB7_9BACT</name>
<dbReference type="EMBL" id="QSFT01000016">
    <property type="protein sequence ID" value="RHA75353.1"/>
    <property type="molecule type" value="Genomic_DNA"/>
</dbReference>
<comment type="similarity">
    <text evidence="3 9">Belongs to the ATPase epsilon chain family.</text>
</comment>
<evidence type="ECO:0000256" key="6">
    <source>
        <dbReference type="ARBA" id="ARBA00023136"/>
    </source>
</evidence>